<sequence length="309" mass="35233">MFSVCPCLGPLLLLLLGIILIVSIEDIYRENLRKNKVVATADKRLCSSGWCGRHEIRHPLMLNNTIPTPTNCGDHRYTLSCENHNQLFLYLNSVKFRVLSINYNNYTIRLVDANVALHSSTHNHSSLLPYSLTSSNFTTVGYEPYLYRIRQVIFGESIRLTKQMLYLMRCPPYGVVESSSGNAATCMMNGSYALGSRFYVSDVDKTLQDLALEDSCRIEWMYLTSWPDSDEINNSSISCTDLHDMLIFGFELSWLKGYYCKNDDREYAVLSDHNQVTCYFRVGLTFFPLIPPNTLLTMIILSLIDGTSK</sequence>
<dbReference type="Proteomes" id="UP001341840">
    <property type="component" value="Unassembled WGS sequence"/>
</dbReference>
<dbReference type="Pfam" id="PF13947">
    <property type="entry name" value="GUB_WAK_bind"/>
    <property type="match status" value="1"/>
</dbReference>
<keyword evidence="2 3" id="KW-0732">Signal</keyword>
<evidence type="ECO:0000256" key="2">
    <source>
        <dbReference type="ARBA" id="ARBA00022729"/>
    </source>
</evidence>
<evidence type="ECO:0000256" key="1">
    <source>
        <dbReference type="ARBA" id="ARBA00004167"/>
    </source>
</evidence>
<proteinExistence type="predicted"/>
<accession>A0ABU6UQ27</accession>
<gene>
    <name evidence="5" type="ORF">PIB30_079798</name>
</gene>
<reference evidence="5 6" key="1">
    <citation type="journal article" date="2023" name="Plants (Basel)">
        <title>Bridging the Gap: Combining Genomics and Transcriptomics Approaches to Understand Stylosanthes scabra, an Orphan Legume from the Brazilian Caatinga.</title>
        <authorList>
            <person name="Ferreira-Neto J.R.C."/>
            <person name="da Silva M.D."/>
            <person name="Binneck E."/>
            <person name="de Melo N.F."/>
            <person name="da Silva R.H."/>
            <person name="de Melo A.L.T.M."/>
            <person name="Pandolfi V."/>
            <person name="Bustamante F.O."/>
            <person name="Brasileiro-Vidal A.C."/>
            <person name="Benko-Iseppon A.M."/>
        </authorList>
    </citation>
    <scope>NUCLEOTIDE SEQUENCE [LARGE SCALE GENOMIC DNA]</scope>
    <source>
        <tissue evidence="5">Leaves</tissue>
    </source>
</reference>
<dbReference type="PANTHER" id="PTHR33138:SF30">
    <property type="entry name" value="LEAF RUST 10 DISEASE-RESISTANCE LOCUS RECEPTOR-LIKE PROTEIN KINASE-LIKE 2.7"/>
    <property type="match status" value="1"/>
</dbReference>
<name>A0ABU6UQ27_9FABA</name>
<comment type="caution">
    <text evidence="5">The sequence shown here is derived from an EMBL/GenBank/DDBJ whole genome shotgun (WGS) entry which is preliminary data.</text>
</comment>
<feature type="domain" description="Wall-associated receptor kinase galacturonan-binding" evidence="4">
    <location>
        <begin position="46"/>
        <end position="112"/>
    </location>
</feature>
<evidence type="ECO:0000256" key="3">
    <source>
        <dbReference type="SAM" id="SignalP"/>
    </source>
</evidence>
<evidence type="ECO:0000313" key="6">
    <source>
        <dbReference type="Proteomes" id="UP001341840"/>
    </source>
</evidence>
<feature type="chain" id="PRO_5045293497" description="Wall-associated receptor kinase galacturonan-binding domain-containing protein" evidence="3">
    <location>
        <begin position="25"/>
        <end position="309"/>
    </location>
</feature>
<organism evidence="5 6">
    <name type="scientific">Stylosanthes scabra</name>
    <dbReference type="NCBI Taxonomy" id="79078"/>
    <lineage>
        <taxon>Eukaryota</taxon>
        <taxon>Viridiplantae</taxon>
        <taxon>Streptophyta</taxon>
        <taxon>Embryophyta</taxon>
        <taxon>Tracheophyta</taxon>
        <taxon>Spermatophyta</taxon>
        <taxon>Magnoliopsida</taxon>
        <taxon>eudicotyledons</taxon>
        <taxon>Gunneridae</taxon>
        <taxon>Pentapetalae</taxon>
        <taxon>rosids</taxon>
        <taxon>fabids</taxon>
        <taxon>Fabales</taxon>
        <taxon>Fabaceae</taxon>
        <taxon>Papilionoideae</taxon>
        <taxon>50 kb inversion clade</taxon>
        <taxon>dalbergioids sensu lato</taxon>
        <taxon>Dalbergieae</taxon>
        <taxon>Pterocarpus clade</taxon>
        <taxon>Stylosanthes</taxon>
    </lineage>
</organism>
<dbReference type="PANTHER" id="PTHR33138">
    <property type="entry name" value="OS01G0690200 PROTEIN"/>
    <property type="match status" value="1"/>
</dbReference>
<evidence type="ECO:0000259" key="4">
    <source>
        <dbReference type="Pfam" id="PF13947"/>
    </source>
</evidence>
<keyword evidence="6" id="KW-1185">Reference proteome</keyword>
<dbReference type="InterPro" id="IPR025287">
    <property type="entry name" value="WAK_GUB"/>
</dbReference>
<evidence type="ECO:0000313" key="5">
    <source>
        <dbReference type="EMBL" id="MED6163425.1"/>
    </source>
</evidence>
<protein>
    <recommendedName>
        <fullName evidence="4">Wall-associated receptor kinase galacturonan-binding domain-containing protein</fullName>
    </recommendedName>
</protein>
<feature type="signal peptide" evidence="3">
    <location>
        <begin position="1"/>
        <end position="24"/>
    </location>
</feature>
<comment type="subcellular location">
    <subcellularLocation>
        <location evidence="1">Membrane</location>
        <topology evidence="1">Single-pass membrane protein</topology>
    </subcellularLocation>
</comment>
<dbReference type="EMBL" id="JASCZI010121971">
    <property type="protein sequence ID" value="MED6163425.1"/>
    <property type="molecule type" value="Genomic_DNA"/>
</dbReference>